<comment type="caution">
    <text evidence="8">The sequence shown here is derived from an EMBL/GenBank/DDBJ whole genome shotgun (WGS) entry which is preliminary data.</text>
</comment>
<reference evidence="9" key="1">
    <citation type="journal article" date="2019" name="Int. J. Syst. Evol. Microbiol.">
        <title>The Global Catalogue of Microorganisms (GCM) 10K type strain sequencing project: providing services to taxonomists for standard genome sequencing and annotation.</title>
        <authorList>
            <consortium name="The Broad Institute Genomics Platform"/>
            <consortium name="The Broad Institute Genome Sequencing Center for Infectious Disease"/>
            <person name="Wu L."/>
            <person name="Ma J."/>
        </authorList>
    </citation>
    <scope>NUCLEOTIDE SEQUENCE [LARGE SCALE GENOMIC DNA]</scope>
    <source>
        <strain evidence="9">JCM 17666</strain>
    </source>
</reference>
<evidence type="ECO:0000256" key="3">
    <source>
        <dbReference type="ARBA" id="ARBA00022532"/>
    </source>
</evidence>
<evidence type="ECO:0000256" key="1">
    <source>
        <dbReference type="ARBA" id="ARBA00004751"/>
    </source>
</evidence>
<evidence type="ECO:0000256" key="7">
    <source>
        <dbReference type="RuleBase" id="RU003406"/>
    </source>
</evidence>
<evidence type="ECO:0000313" key="9">
    <source>
        <dbReference type="Proteomes" id="UP001501671"/>
    </source>
</evidence>
<dbReference type="Pfam" id="PF00285">
    <property type="entry name" value="Citrate_synt"/>
    <property type="match status" value="1"/>
</dbReference>
<name>A0ABP8HGZ7_9BURK</name>
<accession>A0ABP8HGZ7</accession>
<dbReference type="EMBL" id="BAABFO010000021">
    <property type="protein sequence ID" value="GAA4339102.1"/>
    <property type="molecule type" value="Genomic_DNA"/>
</dbReference>
<dbReference type="Proteomes" id="UP001501671">
    <property type="component" value="Unassembled WGS sequence"/>
</dbReference>
<dbReference type="SUPFAM" id="SSF48256">
    <property type="entry name" value="Citrate synthase"/>
    <property type="match status" value="1"/>
</dbReference>
<proteinExistence type="inferred from homology"/>
<dbReference type="NCBIfam" id="TIGR01800">
    <property type="entry name" value="cit_synth_II"/>
    <property type="match status" value="1"/>
</dbReference>
<gene>
    <name evidence="8" type="primary">prpC</name>
    <name evidence="8" type="ORF">GCM10023144_36950</name>
</gene>
<evidence type="ECO:0000256" key="2">
    <source>
        <dbReference type="ARBA" id="ARBA00010566"/>
    </source>
</evidence>
<comment type="similarity">
    <text evidence="2 6 7">Belongs to the citrate synthase family.</text>
</comment>
<sequence>MSSESPPAPRAKKSVALSGVAAGNTALCSVGQTGNDLHYRGYDILDLAERCEFEEIAHLLVHGELPNAARLQAYKARLRALRGLPGPVRAALEQVPAAAHPMDVLRTGVSVLGTVLPEKDGHDAPGARDIADRLLASCGSMLLYWHHYSHNGRRIEVETADDTIAAHFLRLLHGCEPEPAWSQAMQVSLNLYAEHEFNASTFTARVIAGTGSDLYSAIAGAIGALRGPKHGGANEVALEVMQRYAGPDEAEADIRRRVAAREVVIGFGHPVYTIADPRNQVIKEVARRLSAARGDTTLFDIAERVEAVMWDAKKMFANLDWFSAVSYRMMDVPTAMFTPLFVMSRTAGWAAHVIEQRIDNKIIRPSANYVGPGNRPFVPLADRK</sequence>
<dbReference type="InterPro" id="IPR036969">
    <property type="entry name" value="Citrate_synthase_sf"/>
</dbReference>
<protein>
    <recommendedName>
        <fullName evidence="6">Citrate synthase</fullName>
    </recommendedName>
</protein>
<evidence type="ECO:0000256" key="6">
    <source>
        <dbReference type="PIRNR" id="PIRNR001369"/>
    </source>
</evidence>
<dbReference type="PRINTS" id="PR00143">
    <property type="entry name" value="CITRTSNTHASE"/>
</dbReference>
<keyword evidence="3" id="KW-0816">Tricarboxylic acid cycle</keyword>
<evidence type="ECO:0000256" key="4">
    <source>
        <dbReference type="ARBA" id="ARBA00022679"/>
    </source>
</evidence>
<dbReference type="InterPro" id="IPR011278">
    <property type="entry name" value="2-MeCitrate/Citrate_synth_II"/>
</dbReference>
<dbReference type="InterPro" id="IPR016142">
    <property type="entry name" value="Citrate_synth-like_lrg_a-sub"/>
</dbReference>
<keyword evidence="9" id="KW-1185">Reference proteome</keyword>
<dbReference type="InterPro" id="IPR016143">
    <property type="entry name" value="Citrate_synth-like_sm_a-sub"/>
</dbReference>
<keyword evidence="4 6" id="KW-0808">Transferase</keyword>
<organism evidence="8 9">
    <name type="scientific">Pigmentiphaga soli</name>
    <dbReference type="NCBI Taxonomy" id="1007095"/>
    <lineage>
        <taxon>Bacteria</taxon>
        <taxon>Pseudomonadati</taxon>
        <taxon>Pseudomonadota</taxon>
        <taxon>Betaproteobacteria</taxon>
        <taxon>Burkholderiales</taxon>
        <taxon>Alcaligenaceae</taxon>
        <taxon>Pigmentiphaga</taxon>
    </lineage>
</organism>
<dbReference type="InterPro" id="IPR024176">
    <property type="entry name" value="Citrate_synthase_bac-typ"/>
</dbReference>
<dbReference type="InterPro" id="IPR019810">
    <property type="entry name" value="Citrate_synthase_AS"/>
</dbReference>
<dbReference type="InterPro" id="IPR002020">
    <property type="entry name" value="Citrate_synthase"/>
</dbReference>
<dbReference type="NCBIfam" id="NF009006">
    <property type="entry name" value="PRK12351.1"/>
    <property type="match status" value="1"/>
</dbReference>
<dbReference type="Gene3D" id="1.10.230.10">
    <property type="entry name" value="Cytochrome P450-Terp, domain 2"/>
    <property type="match status" value="1"/>
</dbReference>
<dbReference type="PANTHER" id="PTHR11739">
    <property type="entry name" value="CITRATE SYNTHASE"/>
    <property type="match status" value="1"/>
</dbReference>
<dbReference type="PANTHER" id="PTHR11739:SF25">
    <property type="entry name" value="CITRATE SYNTHASE-RELATED PROTEIN DDB_G0287281"/>
    <property type="match status" value="1"/>
</dbReference>
<dbReference type="Gene3D" id="1.10.580.10">
    <property type="entry name" value="Citrate Synthase, domain 1"/>
    <property type="match status" value="1"/>
</dbReference>
<comment type="catalytic activity">
    <reaction evidence="5">
        <text>oxaloacetate + acetyl-CoA + H2O = citrate + CoA + H(+)</text>
        <dbReference type="Rhea" id="RHEA:16845"/>
        <dbReference type="ChEBI" id="CHEBI:15377"/>
        <dbReference type="ChEBI" id="CHEBI:15378"/>
        <dbReference type="ChEBI" id="CHEBI:16452"/>
        <dbReference type="ChEBI" id="CHEBI:16947"/>
        <dbReference type="ChEBI" id="CHEBI:57287"/>
        <dbReference type="ChEBI" id="CHEBI:57288"/>
        <dbReference type="EC" id="2.3.3.16"/>
    </reaction>
</comment>
<evidence type="ECO:0000256" key="5">
    <source>
        <dbReference type="ARBA" id="ARBA00049288"/>
    </source>
</evidence>
<dbReference type="PIRSF" id="PIRSF001369">
    <property type="entry name" value="Citrate_synth"/>
    <property type="match status" value="1"/>
</dbReference>
<comment type="pathway">
    <text evidence="1">Carbohydrate metabolism; tricarboxylic acid cycle; isocitrate from oxaloacetate: step 1/2.</text>
</comment>
<evidence type="ECO:0000313" key="8">
    <source>
        <dbReference type="EMBL" id="GAA4339102.1"/>
    </source>
</evidence>
<dbReference type="PROSITE" id="PS00480">
    <property type="entry name" value="CITRATE_SYNTHASE"/>
    <property type="match status" value="1"/>
</dbReference>